<dbReference type="Proteomes" id="UP000714380">
    <property type="component" value="Unassembled WGS sequence"/>
</dbReference>
<name>A0ABS7ZUI3_9GAMM</name>
<proteinExistence type="predicted"/>
<dbReference type="EMBL" id="JAEDAH010000105">
    <property type="protein sequence ID" value="MCA6065384.1"/>
    <property type="molecule type" value="Genomic_DNA"/>
</dbReference>
<reference evidence="1 2" key="1">
    <citation type="submission" date="2020-12" db="EMBL/GenBank/DDBJ databases">
        <title>Novel Thalassolituus-related marine hydrocarbonoclastic bacteria mediated algae-derived hydrocarbons mineralization in twilight zone of the northern South China Sea.</title>
        <authorList>
            <person name="Dong C."/>
        </authorList>
    </citation>
    <scope>NUCLEOTIDE SEQUENCE [LARGE SCALE GENOMIC DNA]</scope>
    <source>
        <strain evidence="1 2">IMCC1826</strain>
    </source>
</reference>
<evidence type="ECO:0000313" key="1">
    <source>
        <dbReference type="EMBL" id="MCA6065384.1"/>
    </source>
</evidence>
<protein>
    <submittedName>
        <fullName evidence="1">Uncharacterized protein</fullName>
    </submittedName>
</protein>
<dbReference type="RefSeq" id="WP_225677268.1">
    <property type="nucleotide sequence ID" value="NZ_JAEDAH010000105.1"/>
</dbReference>
<evidence type="ECO:0000313" key="2">
    <source>
        <dbReference type="Proteomes" id="UP000714380"/>
    </source>
</evidence>
<comment type="caution">
    <text evidence="1">The sequence shown here is derived from an EMBL/GenBank/DDBJ whole genome shotgun (WGS) entry which is preliminary data.</text>
</comment>
<sequence length="118" mass="12732">MIDSTIILGGFRMVDGSDVEIFSTLLVLVDGAPAKLKSGDFSNFISGRGVIEKAELFRSLATFKVSEDTYLAPIPLLILSSGLVADVGGLRIPIPFGEDRIRDSVSLAEYPFGVFFDE</sequence>
<organism evidence="1 2">
    <name type="scientific">Thalassolituus marinus</name>
    <dbReference type="NCBI Taxonomy" id="671053"/>
    <lineage>
        <taxon>Bacteria</taxon>
        <taxon>Pseudomonadati</taxon>
        <taxon>Pseudomonadota</taxon>
        <taxon>Gammaproteobacteria</taxon>
        <taxon>Oceanospirillales</taxon>
        <taxon>Oceanospirillaceae</taxon>
        <taxon>Thalassolituus</taxon>
    </lineage>
</organism>
<accession>A0ABS7ZUI3</accession>
<keyword evidence="2" id="KW-1185">Reference proteome</keyword>
<gene>
    <name evidence="1" type="ORF">I9W95_17440</name>
</gene>